<keyword evidence="8" id="KW-1133">Transmembrane helix</keyword>
<comment type="caution">
    <text evidence="10">The sequence shown here is derived from an EMBL/GenBank/DDBJ whole genome shotgun (WGS) entry which is preliminary data.</text>
</comment>
<accession>A0A7J7CRE1</accession>
<dbReference type="InterPro" id="IPR044643">
    <property type="entry name" value="TrpF_fam"/>
</dbReference>
<keyword evidence="6" id="KW-0057">Aromatic amino acid biosynthesis</keyword>
<keyword evidence="7 10" id="KW-0413">Isomerase</keyword>
<keyword evidence="11" id="KW-1185">Reference proteome</keyword>
<protein>
    <recommendedName>
        <fullName evidence="3">phosphoribosylanthranilate isomerase</fullName>
        <ecNumber evidence="3">5.3.1.24</ecNumber>
    </recommendedName>
</protein>
<dbReference type="SUPFAM" id="SSF51366">
    <property type="entry name" value="Ribulose-phoshate binding barrel"/>
    <property type="match status" value="1"/>
</dbReference>
<dbReference type="FunCoup" id="A0A7J7CRE1">
    <property type="interactions" value="481"/>
</dbReference>
<dbReference type="UniPathway" id="UPA00035">
    <property type="reaction ID" value="UER00042"/>
</dbReference>
<keyword evidence="8" id="KW-0812">Transmembrane</keyword>
<feature type="transmembrane region" description="Helical" evidence="8">
    <location>
        <begin position="7"/>
        <end position="27"/>
    </location>
</feature>
<dbReference type="PANTHER" id="PTHR42894">
    <property type="entry name" value="N-(5'-PHOSPHORIBOSYL)ANTHRANILATE ISOMERASE"/>
    <property type="match status" value="1"/>
</dbReference>
<evidence type="ECO:0000313" key="11">
    <source>
        <dbReference type="Proteomes" id="UP000593562"/>
    </source>
</evidence>
<evidence type="ECO:0000256" key="4">
    <source>
        <dbReference type="ARBA" id="ARBA00022605"/>
    </source>
</evidence>
<dbReference type="GO" id="GO:0004640">
    <property type="term" value="F:phosphoribosylanthranilate isomerase activity"/>
    <property type="evidence" value="ECO:0007669"/>
    <property type="project" value="UniProtKB-EC"/>
</dbReference>
<dbReference type="EMBL" id="JAAARO010000014">
    <property type="protein sequence ID" value="KAF5736568.1"/>
    <property type="molecule type" value="Genomic_DNA"/>
</dbReference>
<evidence type="ECO:0000256" key="5">
    <source>
        <dbReference type="ARBA" id="ARBA00022822"/>
    </source>
</evidence>
<keyword evidence="4" id="KW-0028">Amino-acid biosynthesis</keyword>
<dbReference type="InterPro" id="IPR013785">
    <property type="entry name" value="Aldolase_TIM"/>
</dbReference>
<reference evidence="10 11" key="1">
    <citation type="journal article" date="2020" name="Nat. Commun.">
        <title>Genome of Tripterygium wilfordii and identification of cytochrome P450 involved in triptolide biosynthesis.</title>
        <authorList>
            <person name="Tu L."/>
            <person name="Su P."/>
            <person name="Zhang Z."/>
            <person name="Gao L."/>
            <person name="Wang J."/>
            <person name="Hu T."/>
            <person name="Zhou J."/>
            <person name="Zhang Y."/>
            <person name="Zhao Y."/>
            <person name="Liu Y."/>
            <person name="Song Y."/>
            <person name="Tong Y."/>
            <person name="Lu Y."/>
            <person name="Yang J."/>
            <person name="Xu C."/>
            <person name="Jia M."/>
            <person name="Peters R.J."/>
            <person name="Huang L."/>
            <person name="Gao W."/>
        </authorList>
    </citation>
    <scope>NUCLEOTIDE SEQUENCE [LARGE SCALE GENOMIC DNA]</scope>
    <source>
        <strain evidence="11">cv. XIE 37</strain>
        <tissue evidence="10">Leaf</tissue>
    </source>
</reference>
<dbReference type="InterPro" id="IPR011060">
    <property type="entry name" value="RibuloseP-bd_barrel"/>
</dbReference>
<evidence type="ECO:0000256" key="2">
    <source>
        <dbReference type="ARBA" id="ARBA00007571"/>
    </source>
</evidence>
<keyword evidence="8" id="KW-0472">Membrane</keyword>
<dbReference type="InParanoid" id="A0A7J7CRE1"/>
<keyword evidence="5" id="KW-0822">Tryptophan biosynthesis</keyword>
<dbReference type="EC" id="5.3.1.24" evidence="3"/>
<dbReference type="Proteomes" id="UP000593562">
    <property type="component" value="Unassembled WGS sequence"/>
</dbReference>
<organism evidence="10 11">
    <name type="scientific">Tripterygium wilfordii</name>
    <name type="common">Thunder God vine</name>
    <dbReference type="NCBI Taxonomy" id="458696"/>
    <lineage>
        <taxon>Eukaryota</taxon>
        <taxon>Viridiplantae</taxon>
        <taxon>Streptophyta</taxon>
        <taxon>Embryophyta</taxon>
        <taxon>Tracheophyta</taxon>
        <taxon>Spermatophyta</taxon>
        <taxon>Magnoliopsida</taxon>
        <taxon>eudicotyledons</taxon>
        <taxon>Gunneridae</taxon>
        <taxon>Pentapetalae</taxon>
        <taxon>rosids</taxon>
        <taxon>fabids</taxon>
        <taxon>Celastrales</taxon>
        <taxon>Celastraceae</taxon>
        <taxon>Tripterygium</taxon>
    </lineage>
</organism>
<evidence type="ECO:0000256" key="8">
    <source>
        <dbReference type="SAM" id="Phobius"/>
    </source>
</evidence>
<dbReference type="GO" id="GO:0000162">
    <property type="term" value="P:L-tryptophan biosynthetic process"/>
    <property type="evidence" value="ECO:0007669"/>
    <property type="project" value="UniProtKB-UniPathway"/>
</dbReference>
<dbReference type="Pfam" id="PF00697">
    <property type="entry name" value="PRAI"/>
    <property type="match status" value="1"/>
</dbReference>
<dbReference type="PANTHER" id="PTHR42894:SF1">
    <property type="entry name" value="N-(5'-PHOSPHORIBOSYL)ANTHRANILATE ISOMERASE"/>
    <property type="match status" value="1"/>
</dbReference>
<dbReference type="CDD" id="cd00405">
    <property type="entry name" value="PRAI"/>
    <property type="match status" value="1"/>
</dbReference>
<evidence type="ECO:0000256" key="6">
    <source>
        <dbReference type="ARBA" id="ARBA00023141"/>
    </source>
</evidence>
<evidence type="ECO:0000313" key="10">
    <source>
        <dbReference type="EMBL" id="KAF5736568.1"/>
    </source>
</evidence>
<sequence>MVCVRTVMGLSFCVLVPFISYHIYSYAERGQFCSICKISFASTLLGSANIRKLSEMVTGLARGSVFQLNIAHLQRRESHGPKGGAHDLPKIRSFPKSKVICSLSQERVSSTLEEREKSMPLVKMCGITSARDAAMAAEAGADFIGMILWPKSKRSISLSVAKEISKVAKTYGAMPVGVFVDDDADTILKAADAADLEFVQLHGNNSRKAFPFLVRENRIIYVLHANEDGKLLNHISNEEASQVDWILVDSSTGGSGKGFNWAQFQLPQIESKQGWLLAGGIHPENVCKALSILKPHGVDVSSGICGSDGLQKDQSRISSFMSAIHSVKY</sequence>
<evidence type="ECO:0000256" key="7">
    <source>
        <dbReference type="ARBA" id="ARBA00023235"/>
    </source>
</evidence>
<dbReference type="FunFam" id="3.20.20.70:FF:000075">
    <property type="entry name" value="Tryptophan biosynthesis protein TRP1"/>
    <property type="match status" value="1"/>
</dbReference>
<feature type="domain" description="N-(5'phosphoribosyl) anthranilate isomerase (PRAI)" evidence="9">
    <location>
        <begin position="122"/>
        <end position="322"/>
    </location>
</feature>
<gene>
    <name evidence="10" type="ORF">HS088_TW14G00713</name>
</gene>
<dbReference type="InterPro" id="IPR001240">
    <property type="entry name" value="PRAI_dom"/>
</dbReference>
<dbReference type="Gene3D" id="3.20.20.70">
    <property type="entry name" value="Aldolase class I"/>
    <property type="match status" value="1"/>
</dbReference>
<evidence type="ECO:0000256" key="1">
    <source>
        <dbReference type="ARBA" id="ARBA00004664"/>
    </source>
</evidence>
<dbReference type="AlphaFoldDB" id="A0A7J7CRE1"/>
<comment type="similarity">
    <text evidence="2">Belongs to the TrpF family.</text>
</comment>
<proteinExistence type="inferred from homology"/>
<evidence type="ECO:0000256" key="3">
    <source>
        <dbReference type="ARBA" id="ARBA00012572"/>
    </source>
</evidence>
<dbReference type="HAMAP" id="MF_00135">
    <property type="entry name" value="PRAI"/>
    <property type="match status" value="1"/>
</dbReference>
<name>A0A7J7CRE1_TRIWF</name>
<evidence type="ECO:0000259" key="9">
    <source>
        <dbReference type="Pfam" id="PF00697"/>
    </source>
</evidence>
<comment type="pathway">
    <text evidence="1">Amino-acid biosynthesis; L-tryptophan biosynthesis; L-tryptophan from chorismate: step 3/5.</text>
</comment>